<dbReference type="Gene3D" id="3.30.1120.70">
    <property type="match status" value="1"/>
</dbReference>
<dbReference type="AlphaFoldDB" id="A0A174BTP2"/>
<dbReference type="EMBL" id="CYZO01000016">
    <property type="protein sequence ID" value="CUO04154.1"/>
    <property type="molecule type" value="Genomic_DNA"/>
</dbReference>
<dbReference type="InterPro" id="IPR006944">
    <property type="entry name" value="Phage/GTA_portal"/>
</dbReference>
<dbReference type="InterPro" id="IPR006427">
    <property type="entry name" value="Portal_HK97"/>
</dbReference>
<dbReference type="Gene3D" id="3.40.140.120">
    <property type="match status" value="1"/>
</dbReference>
<dbReference type="Gene3D" id="1.20.1270.210">
    <property type="match status" value="1"/>
</dbReference>
<gene>
    <name evidence="2" type="ORF">ERS852456_01457</name>
</gene>
<accession>A0A174BTP2</accession>
<dbReference type="NCBIfam" id="TIGR01537">
    <property type="entry name" value="portal_HK97"/>
    <property type="match status" value="1"/>
</dbReference>
<dbReference type="Pfam" id="PF04860">
    <property type="entry name" value="Phage_portal"/>
    <property type="match status" value="1"/>
</dbReference>
<feature type="region of interest" description="Disordered" evidence="1">
    <location>
        <begin position="404"/>
        <end position="459"/>
    </location>
</feature>
<dbReference type="RefSeq" id="WP_033654370.1">
    <property type="nucleotide sequence ID" value="NZ_CYZO01000016.1"/>
</dbReference>
<name>A0A174BTP2_9FIRM</name>
<reference evidence="2 3" key="1">
    <citation type="submission" date="2015-09" db="EMBL/GenBank/DDBJ databases">
        <authorList>
            <consortium name="Pathogen Informatics"/>
        </authorList>
    </citation>
    <scope>NUCLEOTIDE SEQUENCE [LARGE SCALE GENOMIC DNA]</scope>
    <source>
        <strain evidence="2 3">2789STDY5834841</strain>
    </source>
</reference>
<sequence length="459" mass="51185">MGIFSGLFRSRDKPQNRTTGSTYSFFFGSSSAGKRVNERSAMQMTAVYSCVRILAEAVAGLPLHLYRYKEDGGKEKAIYHPLYLLLHDEPNPEMSSFVFRETLMTHLLLWGNAYAQIIRNGKGEVIALYPLMPDRMTVDRDRDGKLYYEYTVSTDDAPTVKGTVVRLKPSDVLHIPGLGFDGLVGYSPIAMAKNAIGMAIACEEYGAKFFANGAAPGGVLEHPGTIKDPGRVRESWQSTFGGSGNANKIAVLEEGMKYTPIGISPEQAQFLETRKFQINEIARIFRVPPHMVGDLEKSSFSNIEQQSLEFVKYTLEPWLVRWEQSIQRTLFSAEEKKQYFTKFNVEGLLRGDYASRMNGYATARQNGWMSANDIRELENMDRIPAEDGGDLYLINGNMLPLGNAGAFADTQPNDDGKEENPDEEVLEVDKQDGDESGESDGNSGENAVPERHHRRGKLV</sequence>
<organism evidence="2 3">
    <name type="scientific">[Ruminococcus] torques</name>
    <dbReference type="NCBI Taxonomy" id="33039"/>
    <lineage>
        <taxon>Bacteria</taxon>
        <taxon>Bacillati</taxon>
        <taxon>Bacillota</taxon>
        <taxon>Clostridia</taxon>
        <taxon>Lachnospirales</taxon>
        <taxon>Lachnospiraceae</taxon>
        <taxon>Mediterraneibacter</taxon>
    </lineage>
</organism>
<evidence type="ECO:0000313" key="3">
    <source>
        <dbReference type="Proteomes" id="UP000095787"/>
    </source>
</evidence>
<dbReference type="Proteomes" id="UP000095787">
    <property type="component" value="Unassembled WGS sequence"/>
</dbReference>
<protein>
    <submittedName>
        <fullName evidence="2">Phage portal protein, HK97 family</fullName>
    </submittedName>
</protein>
<evidence type="ECO:0000313" key="2">
    <source>
        <dbReference type="EMBL" id="CUO04154.1"/>
    </source>
</evidence>
<evidence type="ECO:0000256" key="1">
    <source>
        <dbReference type="SAM" id="MobiDB-lite"/>
    </source>
</evidence>
<proteinExistence type="predicted"/>